<protein>
    <submittedName>
        <fullName evidence="2">Uncharacterized protein</fullName>
    </submittedName>
</protein>
<dbReference type="PANTHER" id="PTHR10426">
    <property type="entry name" value="STRICTOSIDINE SYNTHASE-RELATED"/>
    <property type="match status" value="1"/>
</dbReference>
<comment type="caution">
    <text evidence="2">The sequence shown here is derived from an EMBL/GenBank/DDBJ whole genome shotgun (WGS) entry which is preliminary data.</text>
</comment>
<dbReference type="Pfam" id="PF20067">
    <property type="entry name" value="SSL_N"/>
    <property type="match status" value="1"/>
</dbReference>
<proteinExistence type="predicted"/>
<dbReference type="Gene3D" id="2.120.10.30">
    <property type="entry name" value="TolB, C-terminal domain"/>
    <property type="match status" value="1"/>
</dbReference>
<keyword evidence="1" id="KW-0812">Transmembrane</keyword>
<feature type="transmembrane region" description="Helical" evidence="1">
    <location>
        <begin position="141"/>
        <end position="158"/>
    </location>
</feature>
<dbReference type="OrthoDB" id="5307922at2759"/>
<dbReference type="Proteomes" id="UP000824120">
    <property type="component" value="Chromosome 11"/>
</dbReference>
<keyword evidence="1" id="KW-1133">Transmembrane helix</keyword>
<dbReference type="GO" id="GO:0012505">
    <property type="term" value="C:endomembrane system"/>
    <property type="evidence" value="ECO:0007669"/>
    <property type="project" value="TreeGrafter"/>
</dbReference>
<gene>
    <name evidence="2" type="ORF">H5410_056373</name>
</gene>
<dbReference type="PANTHER" id="PTHR10426:SF79">
    <property type="entry name" value="PROTEIN STRICTOSIDINE SYNTHASE-LIKE 2"/>
    <property type="match status" value="1"/>
</dbReference>
<dbReference type="InterPro" id="IPR011042">
    <property type="entry name" value="6-blade_b-propeller_TolB-like"/>
</dbReference>
<evidence type="ECO:0000313" key="2">
    <source>
        <dbReference type="EMBL" id="KAG5576239.1"/>
    </source>
</evidence>
<accession>A0A9J5WLY7</accession>
<dbReference type="SUPFAM" id="SSF63829">
    <property type="entry name" value="Calcium-dependent phosphotriesterase"/>
    <property type="match status" value="1"/>
</dbReference>
<reference evidence="2 3" key="1">
    <citation type="submission" date="2020-09" db="EMBL/GenBank/DDBJ databases">
        <title>De no assembly of potato wild relative species, Solanum commersonii.</title>
        <authorList>
            <person name="Cho K."/>
        </authorList>
    </citation>
    <scope>NUCLEOTIDE SEQUENCE [LARGE SCALE GENOMIC DNA]</scope>
    <source>
        <strain evidence="2">LZ3.2</strain>
        <tissue evidence="2">Leaf</tissue>
    </source>
</reference>
<dbReference type="EMBL" id="JACXVP010000011">
    <property type="protein sequence ID" value="KAG5576239.1"/>
    <property type="molecule type" value="Genomic_DNA"/>
</dbReference>
<keyword evidence="1" id="KW-0472">Membrane</keyword>
<keyword evidence="3" id="KW-1185">Reference proteome</keyword>
<evidence type="ECO:0000313" key="3">
    <source>
        <dbReference type="Proteomes" id="UP000824120"/>
    </source>
</evidence>
<evidence type="ECO:0000256" key="1">
    <source>
        <dbReference type="SAM" id="Phobius"/>
    </source>
</evidence>
<sequence>MASSLCNSSSTFKVWIAIGATIIVVIWSFFRFEENPLIDRRFVEVIRIVGGAVGPESFAFDPHGDGPYTGVSDGRIIKWLQNETRWFDFALTSPNSSKHLTVKVRSLPSGSSLSYKACLVQVTSSMWFAEFAFWAKLVEQGLPSAGYLFYVVCGVFLLSRSRRTKLALPSAGYLFYVVCELLREFYHVHTQRIATVDFPYY</sequence>
<feature type="transmembrane region" description="Helical" evidence="1">
    <location>
        <begin position="12"/>
        <end position="32"/>
    </location>
</feature>
<dbReference type="GO" id="GO:0016787">
    <property type="term" value="F:hydrolase activity"/>
    <property type="evidence" value="ECO:0007669"/>
    <property type="project" value="TreeGrafter"/>
</dbReference>
<organism evidence="2 3">
    <name type="scientific">Solanum commersonii</name>
    <name type="common">Commerson's wild potato</name>
    <name type="synonym">Commerson's nightshade</name>
    <dbReference type="NCBI Taxonomy" id="4109"/>
    <lineage>
        <taxon>Eukaryota</taxon>
        <taxon>Viridiplantae</taxon>
        <taxon>Streptophyta</taxon>
        <taxon>Embryophyta</taxon>
        <taxon>Tracheophyta</taxon>
        <taxon>Spermatophyta</taxon>
        <taxon>Magnoliopsida</taxon>
        <taxon>eudicotyledons</taxon>
        <taxon>Gunneridae</taxon>
        <taxon>Pentapetalae</taxon>
        <taxon>asterids</taxon>
        <taxon>lamiids</taxon>
        <taxon>Solanales</taxon>
        <taxon>Solanaceae</taxon>
        <taxon>Solanoideae</taxon>
        <taxon>Solaneae</taxon>
        <taxon>Solanum</taxon>
    </lineage>
</organism>
<name>A0A9J5WLY7_SOLCO</name>
<dbReference type="AlphaFoldDB" id="A0A9J5WLY7"/>